<dbReference type="RefSeq" id="WP_089080022.1">
    <property type="nucleotide sequence ID" value="NZ_PCMW01000025.1"/>
</dbReference>
<feature type="transmembrane region" description="Helical" evidence="1">
    <location>
        <begin position="31"/>
        <end position="51"/>
    </location>
</feature>
<keyword evidence="1" id="KW-1133">Transmembrane helix</keyword>
<dbReference type="EMBL" id="PCMW01000025">
    <property type="protein sequence ID" value="PDS25679.1"/>
    <property type="molecule type" value="Genomic_DNA"/>
</dbReference>
<feature type="transmembrane region" description="Helical" evidence="1">
    <location>
        <begin position="98"/>
        <end position="118"/>
    </location>
</feature>
<proteinExistence type="predicted"/>
<reference evidence="2 4" key="1">
    <citation type="submission" date="2017-09" db="EMBL/GenBank/DDBJ databases">
        <title>Whole genomes of Flavobacteriaceae.</title>
        <authorList>
            <person name="Stine C."/>
            <person name="Li C."/>
            <person name="Tadesse D."/>
        </authorList>
    </citation>
    <scope>NUCLEOTIDE SEQUENCE [LARGE SCALE GENOMIC DNA]</scope>
    <source>
        <strain evidence="2 4">ATCC 35036</strain>
    </source>
</reference>
<comment type="caution">
    <text evidence="2">The sequence shown here is derived from an EMBL/GenBank/DDBJ whole genome shotgun (WGS) entry which is preliminary data.</text>
</comment>
<evidence type="ECO:0000313" key="2">
    <source>
        <dbReference type="EMBL" id="PDS25679.1"/>
    </source>
</evidence>
<organism evidence="2 4">
    <name type="scientific">Flavobacterium branchiophilum</name>
    <dbReference type="NCBI Taxonomy" id="55197"/>
    <lineage>
        <taxon>Bacteria</taxon>
        <taxon>Pseudomonadati</taxon>
        <taxon>Bacteroidota</taxon>
        <taxon>Flavobacteriia</taxon>
        <taxon>Flavobacteriales</taxon>
        <taxon>Flavobacteriaceae</taxon>
        <taxon>Flavobacterium</taxon>
    </lineage>
</organism>
<dbReference type="Proteomes" id="UP000220828">
    <property type="component" value="Unassembled WGS sequence"/>
</dbReference>
<keyword evidence="1" id="KW-0472">Membrane</keyword>
<protein>
    <submittedName>
        <fullName evidence="2">Uncharacterized protein</fullName>
    </submittedName>
</protein>
<evidence type="ECO:0000313" key="4">
    <source>
        <dbReference type="Proteomes" id="UP000220828"/>
    </source>
</evidence>
<evidence type="ECO:0000313" key="3">
    <source>
        <dbReference type="EMBL" id="TQM40555.1"/>
    </source>
</evidence>
<feature type="transmembrane region" description="Helical" evidence="1">
    <location>
        <begin position="63"/>
        <end position="83"/>
    </location>
</feature>
<gene>
    <name evidence="2" type="ORF">B0A77_04215</name>
    <name evidence="3" type="ORF">BC670_1446</name>
</gene>
<dbReference type="AlphaFoldDB" id="A0A2H3KDE0"/>
<name>A0A2H3KDE0_9FLAO</name>
<evidence type="ECO:0000256" key="1">
    <source>
        <dbReference type="SAM" id="Phobius"/>
    </source>
</evidence>
<dbReference type="Proteomes" id="UP000320773">
    <property type="component" value="Unassembled WGS sequence"/>
</dbReference>
<reference evidence="3 5" key="2">
    <citation type="submission" date="2019-06" db="EMBL/GenBank/DDBJ databases">
        <title>Genomic Encyclopedia of Archaeal and Bacterial Type Strains, Phase II (KMG-II): from individual species to whole genera.</title>
        <authorList>
            <person name="Goeker M."/>
        </authorList>
    </citation>
    <scope>NUCLEOTIDE SEQUENCE [LARGE SCALE GENOMIC DNA]</scope>
    <source>
        <strain evidence="3 5">DSM 24789</strain>
    </source>
</reference>
<evidence type="ECO:0000313" key="5">
    <source>
        <dbReference type="Proteomes" id="UP000320773"/>
    </source>
</evidence>
<sequence length="126" mass="14675">MKNFYLLTILLISISINYYTNFGFLLEGNLIGLWLFYYIFILPIGLMLFTYNVYRNSINVNKINLCVFLAYLLSILLSGLAFFDFKNLEILGDGATKYVIKIIYCIAFITSLISFLIFKYKIKAPR</sequence>
<dbReference type="EMBL" id="VFPJ01000001">
    <property type="protein sequence ID" value="TQM40555.1"/>
    <property type="molecule type" value="Genomic_DNA"/>
</dbReference>
<keyword evidence="1" id="KW-0812">Transmembrane</keyword>
<accession>A0A2H3KDE0</accession>